<proteinExistence type="inferred from homology"/>
<accession>A0A160VI58</accession>
<gene>
    <name evidence="2" type="ORF">MGWOODY_Mmi895</name>
</gene>
<dbReference type="CDD" id="cd00448">
    <property type="entry name" value="YjgF_YER057c_UK114_family"/>
    <property type="match status" value="1"/>
</dbReference>
<protein>
    <submittedName>
        <fullName evidence="2">Endoribonuclease L-PSP</fullName>
    </submittedName>
</protein>
<evidence type="ECO:0000313" key="2">
    <source>
        <dbReference type="EMBL" id="CUV10202.1"/>
    </source>
</evidence>
<dbReference type="Pfam" id="PF01042">
    <property type="entry name" value="Ribonuc_L-PSP"/>
    <property type="match status" value="1"/>
</dbReference>
<comment type="similarity">
    <text evidence="1">Belongs to the RutC family.</text>
</comment>
<organism evidence="2">
    <name type="scientific">hydrothermal vent metagenome</name>
    <dbReference type="NCBI Taxonomy" id="652676"/>
    <lineage>
        <taxon>unclassified sequences</taxon>
        <taxon>metagenomes</taxon>
        <taxon>ecological metagenomes</taxon>
    </lineage>
</organism>
<dbReference type="GO" id="GO:0005829">
    <property type="term" value="C:cytosol"/>
    <property type="evidence" value="ECO:0007669"/>
    <property type="project" value="TreeGrafter"/>
</dbReference>
<dbReference type="PROSITE" id="PS51257">
    <property type="entry name" value="PROKAR_LIPOPROTEIN"/>
    <property type="match status" value="1"/>
</dbReference>
<dbReference type="FunFam" id="3.30.1330.40:FF:000001">
    <property type="entry name" value="L-PSP family endoribonuclease"/>
    <property type="match status" value="1"/>
</dbReference>
<dbReference type="Gene3D" id="3.30.1330.40">
    <property type="entry name" value="RutC-like"/>
    <property type="match status" value="1"/>
</dbReference>
<dbReference type="GO" id="GO:0019239">
    <property type="term" value="F:deaminase activity"/>
    <property type="evidence" value="ECO:0007669"/>
    <property type="project" value="TreeGrafter"/>
</dbReference>
<dbReference type="NCBIfam" id="TIGR00004">
    <property type="entry name" value="Rid family detoxifying hydrolase"/>
    <property type="match status" value="1"/>
</dbReference>
<sequence length="148" mass="16067">MHKHLIGVFCFILIGCANDFDEEKKVIVTTKAPAAIGPYSQAVYIDDVLYLAGQIALDPATGQLVAGGIEAQTQRVMQNLGAVLEASGFSFDDVVQVQVYLSDLNNYAAMNVVYAEYFEDDPPARAVVEAARIPRDALVEIMMVAQQP</sequence>
<reference evidence="2" key="1">
    <citation type="submission" date="2015-10" db="EMBL/GenBank/DDBJ databases">
        <authorList>
            <person name="Gilbert D.G."/>
        </authorList>
    </citation>
    <scope>NUCLEOTIDE SEQUENCE</scope>
</reference>
<evidence type="ECO:0000256" key="1">
    <source>
        <dbReference type="ARBA" id="ARBA00010552"/>
    </source>
</evidence>
<name>A0A160VI58_9ZZZZ</name>
<dbReference type="InterPro" id="IPR035959">
    <property type="entry name" value="RutC-like_sf"/>
</dbReference>
<dbReference type="InterPro" id="IPR006175">
    <property type="entry name" value="YjgF/YER057c/UK114"/>
</dbReference>
<dbReference type="AlphaFoldDB" id="A0A160VI58"/>
<dbReference type="SUPFAM" id="SSF55298">
    <property type="entry name" value="YjgF-like"/>
    <property type="match status" value="1"/>
</dbReference>
<dbReference type="EMBL" id="FAXC01000370">
    <property type="protein sequence ID" value="CUV10202.1"/>
    <property type="molecule type" value="Genomic_DNA"/>
</dbReference>
<dbReference type="PANTHER" id="PTHR11803">
    <property type="entry name" value="2-IMINOBUTANOATE/2-IMINOPROPANOATE DEAMINASE RIDA"/>
    <property type="match status" value="1"/>
</dbReference>
<dbReference type="PANTHER" id="PTHR11803:SF39">
    <property type="entry name" value="2-IMINOBUTANOATE_2-IMINOPROPANOATE DEAMINASE"/>
    <property type="match status" value="1"/>
</dbReference>
<dbReference type="InterPro" id="IPR006056">
    <property type="entry name" value="RidA"/>
</dbReference>